<dbReference type="EMBL" id="KN822028">
    <property type="protein sequence ID" value="KIM64477.1"/>
    <property type="molecule type" value="Genomic_DNA"/>
</dbReference>
<dbReference type="OrthoDB" id="10004862at2759"/>
<feature type="region of interest" description="Disordered" evidence="2">
    <location>
        <begin position="1"/>
        <end position="23"/>
    </location>
</feature>
<evidence type="ECO:0000256" key="2">
    <source>
        <dbReference type="SAM" id="MobiDB-lite"/>
    </source>
</evidence>
<reference evidence="4" key="2">
    <citation type="submission" date="2015-01" db="EMBL/GenBank/DDBJ databases">
        <title>Evolutionary Origins and Diversification of the Mycorrhizal Mutualists.</title>
        <authorList>
            <consortium name="DOE Joint Genome Institute"/>
            <consortium name="Mycorrhizal Genomics Consortium"/>
            <person name="Kohler A."/>
            <person name="Kuo A."/>
            <person name="Nagy L.G."/>
            <person name="Floudas D."/>
            <person name="Copeland A."/>
            <person name="Barry K.W."/>
            <person name="Cichocki N."/>
            <person name="Veneault-Fourrey C."/>
            <person name="LaButti K."/>
            <person name="Lindquist E.A."/>
            <person name="Lipzen A."/>
            <person name="Lundell T."/>
            <person name="Morin E."/>
            <person name="Murat C."/>
            <person name="Riley R."/>
            <person name="Ohm R."/>
            <person name="Sun H."/>
            <person name="Tunlid A."/>
            <person name="Henrissat B."/>
            <person name="Grigoriev I.V."/>
            <person name="Hibbett D.S."/>
            <person name="Martin F."/>
        </authorList>
    </citation>
    <scope>NUCLEOTIDE SEQUENCE [LARGE SCALE GENOMIC DNA]</scope>
    <source>
        <strain evidence="4">Foug A</strain>
    </source>
</reference>
<sequence>MSSASIDQTANIPFHRDPPDGPVTIPPAAAHGIAAYSAEAAATMTVPPKPPHIDQLFHDPALPPSAICPQRFPGIDPASTDALIRTLAHNHVSWHIFFNYKGFHNHTSHHLLCIWAMGASDAVIDAAYATHYAYQRPAFESPAHITHGNYNKHLGDERYYSAYLRFFESELFQRGLPDCLEEYVFSLTVNFDNDGEHPAMLSRFVYGVIHSFIHVGYGAEFGLLGVSAEGLAMGAVHPSNLDLLHRAWFPDINSEPDQKRGTRNALTILSLVACDPRFSHIKYIENGKILAQGLKEYGVIIREYVEMWEFDTISDIGIADIVEELSWVNSIIFGVGGHLSSQEFRADFLLMHLLTSSLFLPSVLANIPKSSSRRLLLLTYFTMSLTYYVSRGRPTLDLRGFYNATEHLLHKAPGQGILPAPGTLPNPSSDLAQTPNTWLRLIQSAVVHPNEHLCKAQRALAHYSSLYGKRRKGWTTSLSSTHSVARDSAEDEVGLAELDGTLFLRVAMLTQNRLGWMREGEPEHNWDYEGFYAPDDA</sequence>
<name>A0A0C3AHR9_9AGAM</name>
<reference evidence="3 4" key="1">
    <citation type="submission" date="2014-04" db="EMBL/GenBank/DDBJ databases">
        <authorList>
            <consortium name="DOE Joint Genome Institute"/>
            <person name="Kuo A."/>
            <person name="Kohler A."/>
            <person name="Nagy L.G."/>
            <person name="Floudas D."/>
            <person name="Copeland A."/>
            <person name="Barry K.W."/>
            <person name="Cichocki N."/>
            <person name="Veneault-Fourrey C."/>
            <person name="LaButti K."/>
            <person name="Lindquist E.A."/>
            <person name="Lipzen A."/>
            <person name="Lundell T."/>
            <person name="Morin E."/>
            <person name="Murat C."/>
            <person name="Sun H."/>
            <person name="Tunlid A."/>
            <person name="Henrissat B."/>
            <person name="Grigoriev I.V."/>
            <person name="Hibbett D.S."/>
            <person name="Martin F."/>
            <person name="Nordberg H.P."/>
            <person name="Cantor M.N."/>
            <person name="Hua S.X."/>
        </authorList>
    </citation>
    <scope>NUCLEOTIDE SEQUENCE [LARGE SCALE GENOMIC DNA]</scope>
    <source>
        <strain evidence="3 4">Foug A</strain>
    </source>
</reference>
<dbReference type="STRING" id="1036808.A0A0C3AHR9"/>
<evidence type="ECO:0000313" key="4">
    <source>
        <dbReference type="Proteomes" id="UP000053989"/>
    </source>
</evidence>
<dbReference type="InterPro" id="IPR025337">
    <property type="entry name" value="Questin_oxidase-like"/>
</dbReference>
<evidence type="ECO:0000313" key="3">
    <source>
        <dbReference type="EMBL" id="KIM64477.1"/>
    </source>
</evidence>
<dbReference type="Pfam" id="PF14027">
    <property type="entry name" value="Questin_oxidase"/>
    <property type="match status" value="1"/>
</dbReference>
<organism evidence="3 4">
    <name type="scientific">Scleroderma citrinum Foug A</name>
    <dbReference type="NCBI Taxonomy" id="1036808"/>
    <lineage>
        <taxon>Eukaryota</taxon>
        <taxon>Fungi</taxon>
        <taxon>Dikarya</taxon>
        <taxon>Basidiomycota</taxon>
        <taxon>Agaricomycotina</taxon>
        <taxon>Agaricomycetes</taxon>
        <taxon>Agaricomycetidae</taxon>
        <taxon>Boletales</taxon>
        <taxon>Sclerodermatineae</taxon>
        <taxon>Sclerodermataceae</taxon>
        <taxon>Scleroderma</taxon>
    </lineage>
</organism>
<dbReference type="GO" id="GO:0016491">
    <property type="term" value="F:oxidoreductase activity"/>
    <property type="evidence" value="ECO:0007669"/>
    <property type="project" value="UniProtKB-KW"/>
</dbReference>
<proteinExistence type="predicted"/>
<keyword evidence="4" id="KW-1185">Reference proteome</keyword>
<keyword evidence="1" id="KW-0560">Oxidoreductase</keyword>
<dbReference type="PANTHER" id="PTHR35870:SF1">
    <property type="entry name" value="PROTEIN, PUTATIVE (AFU_ORTHOLOGUE AFUA_5G03330)-RELATED"/>
    <property type="match status" value="1"/>
</dbReference>
<protein>
    <recommendedName>
        <fullName evidence="5">Oxidoreductase AflY</fullName>
    </recommendedName>
</protein>
<feature type="compositionally biased region" description="Polar residues" evidence="2">
    <location>
        <begin position="1"/>
        <end position="11"/>
    </location>
</feature>
<dbReference type="Proteomes" id="UP000053989">
    <property type="component" value="Unassembled WGS sequence"/>
</dbReference>
<accession>A0A0C3AHR9</accession>
<dbReference type="InParanoid" id="A0A0C3AHR9"/>
<dbReference type="PANTHER" id="PTHR35870">
    <property type="entry name" value="PROTEIN, PUTATIVE (AFU_ORTHOLOGUE AFUA_5G03330)-RELATED"/>
    <property type="match status" value="1"/>
</dbReference>
<dbReference type="AlphaFoldDB" id="A0A0C3AHR9"/>
<evidence type="ECO:0000256" key="1">
    <source>
        <dbReference type="ARBA" id="ARBA00023002"/>
    </source>
</evidence>
<dbReference type="HOGENOM" id="CLU_019145_1_0_1"/>
<gene>
    <name evidence="3" type="ORF">SCLCIDRAFT_1213299</name>
</gene>
<evidence type="ECO:0008006" key="5">
    <source>
        <dbReference type="Google" id="ProtNLM"/>
    </source>
</evidence>